<keyword evidence="15 19" id="KW-0443">Lipid metabolism</keyword>
<keyword evidence="13 20" id="KW-0862">Zinc</keyword>
<dbReference type="Pfam" id="PF01039">
    <property type="entry name" value="Carboxyl_trans"/>
    <property type="match status" value="1"/>
</dbReference>
<comment type="subunit">
    <text evidence="19">Acetyl-CoA carboxylase is a heterohexamer composed of biotin carboxyl carrier protein (AccB), biotin carboxylase (AccC) and two subunits each of ACCase subunit alpha (AccA) and ACCase subunit beta (AccD).</text>
</comment>
<evidence type="ECO:0000256" key="10">
    <source>
        <dbReference type="ARBA" id="ARBA00022741"/>
    </source>
</evidence>
<keyword evidence="8 19" id="KW-0808">Transferase</keyword>
<dbReference type="SUPFAM" id="SSF52096">
    <property type="entry name" value="ClpP/crotonase"/>
    <property type="match status" value="2"/>
</dbReference>
<dbReference type="InterPro" id="IPR001095">
    <property type="entry name" value="Acetyl_CoA_COase_a_su"/>
</dbReference>
<dbReference type="InterPro" id="IPR041010">
    <property type="entry name" value="Znf-ACC"/>
</dbReference>
<dbReference type="GO" id="GO:0016743">
    <property type="term" value="F:carboxyl- or carbamoyltransferase activity"/>
    <property type="evidence" value="ECO:0007669"/>
    <property type="project" value="UniProtKB-UniRule"/>
</dbReference>
<evidence type="ECO:0000256" key="7">
    <source>
        <dbReference type="ARBA" id="ARBA00022516"/>
    </source>
</evidence>
<feature type="zinc finger region" description="C4-type" evidence="20">
    <location>
        <begin position="18"/>
        <end position="40"/>
    </location>
</feature>
<evidence type="ECO:0000256" key="20">
    <source>
        <dbReference type="HAMAP-Rule" id="MF_01395"/>
    </source>
</evidence>
<dbReference type="NCBIfam" id="NF041504">
    <property type="entry name" value="AccA_sub"/>
    <property type="match status" value="1"/>
</dbReference>
<feature type="domain" description="CoA carboxyltransferase N-terminal" evidence="21">
    <location>
        <begin position="14"/>
        <end position="283"/>
    </location>
</feature>
<dbReference type="PRINTS" id="PR01069">
    <property type="entry name" value="ACCCTRFRASEA"/>
</dbReference>
<dbReference type="InterPro" id="IPR029045">
    <property type="entry name" value="ClpP/crotonase-like_dom_sf"/>
</dbReference>
<comment type="function">
    <text evidence="17 20">Component of the acetyl coenzyme A carboxylase (ACC) complex. Biotin carboxylase (BC) catalyzes the carboxylation of biotin on its carrier protein (BCCP) and then the CO(2) group is transferred by the transcarboxylase to acetyl-CoA to form malonyl-CoA.</text>
</comment>
<dbReference type="OrthoDB" id="9772975at2"/>
<feature type="binding site" evidence="20">
    <location>
        <position position="21"/>
    </location>
    <ligand>
        <name>Zn(2+)</name>
        <dbReference type="ChEBI" id="CHEBI:29105"/>
    </ligand>
</feature>
<feature type="binding site" evidence="20">
    <location>
        <position position="37"/>
    </location>
    <ligand>
        <name>Zn(2+)</name>
        <dbReference type="ChEBI" id="CHEBI:29105"/>
    </ligand>
</feature>
<keyword evidence="9 20" id="KW-0479">Metal-binding</keyword>
<comment type="subcellular location">
    <subcellularLocation>
        <location evidence="1 19">Cytoplasm</location>
    </subcellularLocation>
</comment>
<dbReference type="Proteomes" id="UP000190539">
    <property type="component" value="Unassembled WGS sequence"/>
</dbReference>
<evidence type="ECO:0000256" key="1">
    <source>
        <dbReference type="ARBA" id="ARBA00004496"/>
    </source>
</evidence>
<keyword evidence="7 19" id="KW-0444">Lipid biosynthesis</keyword>
<protein>
    <recommendedName>
        <fullName evidence="19 20">Multifunctional fusion protein</fullName>
    </recommendedName>
    <domain>
        <recommendedName>
            <fullName evidence="19">Acetyl-coenzyme A carboxylase carboxyl transferase subunit alpha</fullName>
            <shortName evidence="19">ACCase subunit alpha</shortName>
            <shortName evidence="19">Acetyl-CoA carboxylase carboxyltransferase subunit alpha</shortName>
            <ecNumber evidence="19">2.1.3.15</ecNumber>
        </recommendedName>
    </domain>
    <domain>
        <recommendedName>
            <fullName evidence="20">Acetyl-coenzyme A carboxylase carboxyl transferase subunit beta</fullName>
            <shortName evidence="20">ACCase subunit beta</shortName>
            <shortName evidence="20">Acetyl-CoA carboxylase carboxyltransferase subunit beta</shortName>
        </recommendedName>
    </domain>
</protein>
<comment type="similarity">
    <text evidence="4">In the N-terminal section; belongs to the AccD/PCCB family.</text>
</comment>
<dbReference type="Gene3D" id="3.90.226.10">
    <property type="entry name" value="2-enoyl-CoA Hydratase, Chain A, domain 1"/>
    <property type="match status" value="2"/>
</dbReference>
<dbReference type="GO" id="GO:0008270">
    <property type="term" value="F:zinc ion binding"/>
    <property type="evidence" value="ECO:0007669"/>
    <property type="project" value="UniProtKB-UniRule"/>
</dbReference>
<evidence type="ECO:0000256" key="14">
    <source>
        <dbReference type="ARBA" id="ARBA00022840"/>
    </source>
</evidence>
<dbReference type="AlphaFoldDB" id="A0A1V4AAX2"/>
<evidence type="ECO:0000259" key="21">
    <source>
        <dbReference type="PROSITE" id="PS50980"/>
    </source>
</evidence>
<feature type="binding site" evidence="20">
    <location>
        <position position="18"/>
    </location>
    <ligand>
        <name>Zn(2+)</name>
        <dbReference type="ChEBI" id="CHEBI:29105"/>
    </ligand>
</feature>
<dbReference type="GO" id="GO:0005524">
    <property type="term" value="F:ATP binding"/>
    <property type="evidence" value="ECO:0007669"/>
    <property type="project" value="UniProtKB-KW"/>
</dbReference>
<dbReference type="Pfam" id="PF17848">
    <property type="entry name" value="Zn_ribbon_ACC"/>
    <property type="match status" value="1"/>
</dbReference>
<dbReference type="PANTHER" id="PTHR42853">
    <property type="entry name" value="ACETYL-COENZYME A CARBOXYLASE CARBOXYL TRANSFERASE SUBUNIT ALPHA"/>
    <property type="match status" value="1"/>
</dbReference>
<name>A0A1V4AAX2_9ACTN</name>
<dbReference type="GO" id="GO:0009317">
    <property type="term" value="C:acetyl-CoA carboxylase complex"/>
    <property type="evidence" value="ECO:0007669"/>
    <property type="project" value="InterPro"/>
</dbReference>
<comment type="catalytic activity">
    <reaction evidence="18 19">
        <text>N(6)-carboxybiotinyl-L-lysyl-[protein] + acetyl-CoA = N(6)-biotinyl-L-lysyl-[protein] + malonyl-CoA</text>
        <dbReference type="Rhea" id="RHEA:54728"/>
        <dbReference type="Rhea" id="RHEA-COMP:10505"/>
        <dbReference type="Rhea" id="RHEA-COMP:10506"/>
        <dbReference type="ChEBI" id="CHEBI:57288"/>
        <dbReference type="ChEBI" id="CHEBI:57384"/>
        <dbReference type="ChEBI" id="CHEBI:83144"/>
        <dbReference type="ChEBI" id="CHEBI:83145"/>
        <dbReference type="EC" id="2.1.3.15"/>
    </reaction>
</comment>
<evidence type="ECO:0000256" key="15">
    <source>
        <dbReference type="ARBA" id="ARBA00023098"/>
    </source>
</evidence>
<evidence type="ECO:0000313" key="24">
    <source>
        <dbReference type="Proteomes" id="UP000190539"/>
    </source>
</evidence>
<feature type="binding site" evidence="20">
    <location>
        <position position="40"/>
    </location>
    <ligand>
        <name>Zn(2+)</name>
        <dbReference type="ChEBI" id="CHEBI:29105"/>
    </ligand>
</feature>
<comment type="function">
    <text evidence="19">Component of the acetyl coenzyme A carboxylase (ACC) complex. First, biotin carboxylase catalyzes the carboxylation of biotin on its carrier protein (BCCP) and then the CO(2) group is transferred by the carboxyltransferase to acetyl-CoA to form malonyl-CoA.</text>
</comment>
<comment type="pathway">
    <text evidence="2 19">Lipid metabolism; malonyl-CoA biosynthesis; malonyl-CoA from acetyl-CoA: step 1/1.</text>
</comment>
<dbReference type="Pfam" id="PF03255">
    <property type="entry name" value="ACCA"/>
    <property type="match status" value="1"/>
</dbReference>
<dbReference type="NCBIfam" id="TIGR00513">
    <property type="entry name" value="accA"/>
    <property type="match status" value="1"/>
</dbReference>
<organism evidence="23 24">
    <name type="scientific">Streptomyces tsukubensis</name>
    <dbReference type="NCBI Taxonomy" id="83656"/>
    <lineage>
        <taxon>Bacteria</taxon>
        <taxon>Bacillati</taxon>
        <taxon>Actinomycetota</taxon>
        <taxon>Actinomycetes</taxon>
        <taxon>Kitasatosporales</taxon>
        <taxon>Streptomycetaceae</taxon>
        <taxon>Streptomyces</taxon>
    </lineage>
</organism>
<comment type="similarity">
    <text evidence="20">Belongs to the AccD/PCCB family.</text>
</comment>
<keyword evidence="24" id="KW-1185">Reference proteome</keyword>
<sequence length="563" mass="58842">MTTTAPLLDTHVPAWVLCPGCRAPVYGKRFVRNDRVCPRCGRHGSLTAPERLAGLLDPGGVEPLVHPVRTGDPLGFVDVRAYPERLREARERTGLDEAVLCARGTVRGLPLIVAVMDFRFMGGSLGSAVGGLIAHAADTALRERTPLLLVTASGGARMQEGALALMQMATTSQAMARLDEAGILTISLVTDPTFGGVAASFASLSDVIIAEPGARMGFAGARVIEQTIRQSLPPGFQTAESLLSRGFMDLVCPRSGLRTKLARLLSFASGERPGPAGGDGALIEDFRQLPEQDAWTAVRGARDLGRPTTQDYLGQMLDDFEELHGDRLSGDSPAIVAGLGRIEGTPLVVIGHRKGHTTTELVAHDYGMPTPSGYRKAARLMRLAAKLALPVVTLIDTPGAHPGLEAEKGGQAAAIAENLRLMSRLPVPVVAVVTGEGGSGGALALGVANSVLACSGAVYSVISPEGCAAILWKDSAAAPLAAEALRMGARDLLRLGIVDGVVPEPEGGAQKAPELAAARLREAVVARLAALARLGPAELVEHRYARFRHYGAGLDDARAEGTT</sequence>
<evidence type="ECO:0000256" key="5">
    <source>
        <dbReference type="ARBA" id="ARBA00011664"/>
    </source>
</evidence>
<dbReference type="UniPathway" id="UPA00655">
    <property type="reaction ID" value="UER00711"/>
</dbReference>
<evidence type="ECO:0000256" key="16">
    <source>
        <dbReference type="ARBA" id="ARBA00023160"/>
    </source>
</evidence>
<evidence type="ECO:0000256" key="11">
    <source>
        <dbReference type="ARBA" id="ARBA00022771"/>
    </source>
</evidence>
<feature type="domain" description="CoA carboxyltransferase C-terminal" evidence="22">
    <location>
        <begin position="281"/>
        <end position="530"/>
    </location>
</feature>
<dbReference type="STRING" id="83656.B1H18_11105"/>
<dbReference type="HAMAP" id="MF_01395">
    <property type="entry name" value="AcetylCoA_CT_beta"/>
    <property type="match status" value="1"/>
</dbReference>
<dbReference type="PANTHER" id="PTHR42853:SF3">
    <property type="entry name" value="ACETYL-COENZYME A CARBOXYLASE CARBOXYL TRANSFERASE SUBUNIT ALPHA, CHLOROPLASTIC"/>
    <property type="match status" value="1"/>
</dbReference>
<dbReference type="RefSeq" id="WP_077967290.1">
    <property type="nucleotide sequence ID" value="NZ_CP045178.1"/>
</dbReference>
<evidence type="ECO:0000256" key="2">
    <source>
        <dbReference type="ARBA" id="ARBA00004956"/>
    </source>
</evidence>
<evidence type="ECO:0000256" key="18">
    <source>
        <dbReference type="ARBA" id="ARBA00049152"/>
    </source>
</evidence>
<proteinExistence type="inferred from homology"/>
<evidence type="ECO:0000256" key="8">
    <source>
        <dbReference type="ARBA" id="ARBA00022679"/>
    </source>
</evidence>
<comment type="similarity">
    <text evidence="19">Belongs to the AccA family.</text>
</comment>
<dbReference type="InterPro" id="IPR034733">
    <property type="entry name" value="AcCoA_carboxyl_beta"/>
</dbReference>
<dbReference type="GO" id="GO:2001295">
    <property type="term" value="P:malonyl-CoA biosynthetic process"/>
    <property type="evidence" value="ECO:0007669"/>
    <property type="project" value="UniProtKB-UniRule"/>
</dbReference>
<evidence type="ECO:0000313" key="23">
    <source>
        <dbReference type="EMBL" id="OON80972.1"/>
    </source>
</evidence>
<dbReference type="HAMAP" id="MF_00823">
    <property type="entry name" value="AcetylCoA_CT_alpha"/>
    <property type="match status" value="1"/>
</dbReference>
<keyword evidence="12 19" id="KW-0276">Fatty acid metabolism</keyword>
<comment type="similarity">
    <text evidence="3">In the C-terminal section; belongs to the AccA family.</text>
</comment>
<keyword evidence="11 20" id="KW-0863">Zinc-finger</keyword>
<evidence type="ECO:0000256" key="6">
    <source>
        <dbReference type="ARBA" id="ARBA00022490"/>
    </source>
</evidence>
<keyword evidence="6 19" id="KW-0963">Cytoplasm</keyword>
<evidence type="ECO:0000256" key="19">
    <source>
        <dbReference type="HAMAP-Rule" id="MF_00823"/>
    </source>
</evidence>
<comment type="subunit">
    <text evidence="5">Acetyl-CoA carboxylase is a heterotetramer composed of biotin carboxyl carrier protein (AccB), biotin carboxylase (AccC) and two subunits of ACCase subunit beta/alpha.</text>
</comment>
<evidence type="ECO:0000256" key="12">
    <source>
        <dbReference type="ARBA" id="ARBA00022832"/>
    </source>
</evidence>
<dbReference type="InterPro" id="IPR011763">
    <property type="entry name" value="COA_CT_C"/>
</dbReference>
<evidence type="ECO:0000256" key="13">
    <source>
        <dbReference type="ARBA" id="ARBA00022833"/>
    </source>
</evidence>
<keyword evidence="16 19" id="KW-0275">Fatty acid biosynthesis</keyword>
<dbReference type="EC" id="2.1.3.15" evidence="19"/>
<dbReference type="InterPro" id="IPR011762">
    <property type="entry name" value="COA_CT_N"/>
</dbReference>
<evidence type="ECO:0000256" key="3">
    <source>
        <dbReference type="ARBA" id="ARBA00006276"/>
    </source>
</evidence>
<dbReference type="InterPro" id="IPR000438">
    <property type="entry name" value="Acetyl_CoA_COase_Trfase_b_su"/>
</dbReference>
<dbReference type="EMBL" id="MVFC01000006">
    <property type="protein sequence ID" value="OON80972.1"/>
    <property type="molecule type" value="Genomic_DNA"/>
</dbReference>
<reference evidence="23 24" key="1">
    <citation type="submission" date="2017-02" db="EMBL/GenBank/DDBJ databases">
        <title>Draft Genome Sequence of Streptomyces tsukubaensis F601, a Producer of the immunosuppressant tacrolimus FK506.</title>
        <authorList>
            <person name="Zong G."/>
            <person name="Zhong C."/>
            <person name="Fu J."/>
            <person name="Qin R."/>
            <person name="Cao G."/>
        </authorList>
    </citation>
    <scope>NUCLEOTIDE SEQUENCE [LARGE SCALE GENOMIC DNA]</scope>
    <source>
        <strain evidence="23 24">F601</strain>
    </source>
</reference>
<accession>A0A1V4AAX2</accession>
<dbReference type="PROSITE" id="PS50989">
    <property type="entry name" value="COA_CT_CTER"/>
    <property type="match status" value="1"/>
</dbReference>
<comment type="cofactor">
    <cofactor evidence="20">
        <name>Zn(2+)</name>
        <dbReference type="ChEBI" id="CHEBI:29105"/>
    </cofactor>
    <text evidence="20">Binds 1 zinc ion per subunit.</text>
</comment>
<keyword evidence="10 19" id="KW-0547">Nucleotide-binding</keyword>
<comment type="caution">
    <text evidence="23">The sequence shown here is derived from an EMBL/GenBank/DDBJ whole genome shotgun (WGS) entry which is preliminary data.</text>
</comment>
<evidence type="ECO:0000259" key="22">
    <source>
        <dbReference type="PROSITE" id="PS50989"/>
    </source>
</evidence>
<dbReference type="GO" id="GO:0006633">
    <property type="term" value="P:fatty acid biosynthetic process"/>
    <property type="evidence" value="ECO:0007669"/>
    <property type="project" value="UniProtKB-KW"/>
</dbReference>
<dbReference type="PROSITE" id="PS50980">
    <property type="entry name" value="COA_CT_NTER"/>
    <property type="match status" value="1"/>
</dbReference>
<dbReference type="GO" id="GO:0003989">
    <property type="term" value="F:acetyl-CoA carboxylase activity"/>
    <property type="evidence" value="ECO:0007669"/>
    <property type="project" value="InterPro"/>
</dbReference>
<evidence type="ECO:0000256" key="17">
    <source>
        <dbReference type="ARBA" id="ARBA00025280"/>
    </source>
</evidence>
<gene>
    <name evidence="20" type="primary">accD</name>
    <name evidence="19" type="synonym">accA</name>
    <name evidence="23" type="ORF">B1H18_11105</name>
</gene>
<keyword evidence="14 19" id="KW-0067">ATP-binding</keyword>
<evidence type="ECO:0000256" key="9">
    <source>
        <dbReference type="ARBA" id="ARBA00022723"/>
    </source>
</evidence>
<evidence type="ECO:0000256" key="4">
    <source>
        <dbReference type="ARBA" id="ARBA00010284"/>
    </source>
</evidence>